<organism evidence="3 4">
    <name type="scientific">Pseudocercospora eumusae</name>
    <dbReference type="NCBI Taxonomy" id="321146"/>
    <lineage>
        <taxon>Eukaryota</taxon>
        <taxon>Fungi</taxon>
        <taxon>Dikarya</taxon>
        <taxon>Ascomycota</taxon>
        <taxon>Pezizomycotina</taxon>
        <taxon>Dothideomycetes</taxon>
        <taxon>Dothideomycetidae</taxon>
        <taxon>Mycosphaerellales</taxon>
        <taxon>Mycosphaerellaceae</taxon>
        <taxon>Pseudocercospora</taxon>
    </lineage>
</organism>
<evidence type="ECO:0000313" key="3">
    <source>
        <dbReference type="EMBL" id="KXS96504.1"/>
    </source>
</evidence>
<dbReference type="InterPro" id="IPR036812">
    <property type="entry name" value="NAD(P)_OxRdtase_dom_sf"/>
</dbReference>
<dbReference type="Gene3D" id="3.20.20.100">
    <property type="entry name" value="NADP-dependent oxidoreductase domain"/>
    <property type="match status" value="1"/>
</dbReference>
<sequence>MVKPERTTIAGAFEIPRMLNGLWQLAGGHDTDIDIQIAANAIDGLVELGLDGFDMADHYGEAERVIGAYNKKSATPITAFTKWCPPGSGDRSHEQAEKAVSKAMTRMNSSQIQLMQYHCWDYTDDTYLFNLSHLQSMKHQGKIAHIGLTNVDTAHLELLMNSGIAIATNQVSCSVLDLRLVRGRMASVCADHGVGVLAYGTLLGGFLSEKWLHAEEPKHLESLNWSLRKYLRFIRAAGGWEPFQVLLQALSVIAKKHDVSIAAVATRWVLDIPVVSAVIVGCRLNGQSREYALKNLAAFGFRLDDDDRQLISDAQAALQDIPGDCGDEYRRQPFLTAAGDLSHHIRRSDKKKEIDALLETKQRLEYSSGSKWESVAGYCRAVRVGDRIHVSGTTATPPPGLVYHAGAIGGKSARSQTVAVLDVIFKAIKEQGGQPKDVVRTRVMVRNEDDVQQVSEAHGWAFNCEGIRPANTLTLAGLVGAEFLVEMEAEAVIINMV</sequence>
<dbReference type="GO" id="GO:0016491">
    <property type="term" value="F:oxidoreductase activity"/>
    <property type="evidence" value="ECO:0007669"/>
    <property type="project" value="UniProtKB-KW"/>
</dbReference>
<proteinExistence type="predicted"/>
<evidence type="ECO:0000256" key="1">
    <source>
        <dbReference type="ARBA" id="ARBA00023002"/>
    </source>
</evidence>
<accession>A0A139H236</accession>
<dbReference type="CDD" id="cd19101">
    <property type="entry name" value="AKR_unchar"/>
    <property type="match status" value="1"/>
</dbReference>
<dbReference type="InterPro" id="IPR023210">
    <property type="entry name" value="NADP_OxRdtase_dom"/>
</dbReference>
<dbReference type="OrthoDB" id="686384at2759"/>
<dbReference type="Gene3D" id="3.30.1330.40">
    <property type="entry name" value="RutC-like"/>
    <property type="match status" value="1"/>
</dbReference>
<dbReference type="InterPro" id="IPR035959">
    <property type="entry name" value="RutC-like_sf"/>
</dbReference>
<dbReference type="EMBL" id="LFZN01000173">
    <property type="protein sequence ID" value="KXS96504.1"/>
    <property type="molecule type" value="Genomic_DNA"/>
</dbReference>
<dbReference type="STRING" id="321146.A0A139H236"/>
<dbReference type="SUPFAM" id="SSF55298">
    <property type="entry name" value="YjgF-like"/>
    <property type="match status" value="1"/>
</dbReference>
<dbReference type="InterPro" id="IPR006175">
    <property type="entry name" value="YjgF/YER057c/UK114"/>
</dbReference>
<dbReference type="SUPFAM" id="SSF51430">
    <property type="entry name" value="NAD(P)-linked oxidoreductase"/>
    <property type="match status" value="1"/>
</dbReference>
<name>A0A139H236_9PEZI</name>
<dbReference type="CDD" id="cd06154">
    <property type="entry name" value="YjgF_YER057c_UK114_like_6"/>
    <property type="match status" value="1"/>
</dbReference>
<keyword evidence="1" id="KW-0560">Oxidoreductase</keyword>
<dbReference type="PANTHER" id="PTHR43147:SF2">
    <property type="entry name" value="NADP-DEPENDENT OXIDOREDUCTASE DOMAIN-CONTAINING PROTEIN"/>
    <property type="match status" value="1"/>
</dbReference>
<evidence type="ECO:0000259" key="2">
    <source>
        <dbReference type="Pfam" id="PF00248"/>
    </source>
</evidence>
<gene>
    <name evidence="3" type="ORF">AC578_6312</name>
</gene>
<evidence type="ECO:0000313" key="4">
    <source>
        <dbReference type="Proteomes" id="UP000070133"/>
    </source>
</evidence>
<comment type="caution">
    <text evidence="3">The sequence shown here is derived from an EMBL/GenBank/DDBJ whole genome shotgun (WGS) entry which is preliminary data.</text>
</comment>
<dbReference type="AlphaFoldDB" id="A0A139H236"/>
<reference evidence="3 4" key="1">
    <citation type="submission" date="2015-07" db="EMBL/GenBank/DDBJ databases">
        <title>Comparative genomics of the Sigatoka disease complex on banana suggests a link between parallel evolutionary changes in Pseudocercospora fijiensis and Pseudocercospora eumusae and increased virulence on the banana host.</title>
        <authorList>
            <person name="Chang T.-C."/>
            <person name="Salvucci A."/>
            <person name="Crous P.W."/>
            <person name="Stergiopoulos I."/>
        </authorList>
    </citation>
    <scope>NUCLEOTIDE SEQUENCE [LARGE SCALE GENOMIC DNA]</scope>
    <source>
        <strain evidence="3 4">CBS 114824</strain>
    </source>
</reference>
<feature type="domain" description="NADP-dependent oxidoreductase" evidence="2">
    <location>
        <begin position="18"/>
        <end position="312"/>
    </location>
</feature>
<dbReference type="PANTHER" id="PTHR43147">
    <property type="entry name" value="PROTEIN TAS"/>
    <property type="match status" value="1"/>
</dbReference>
<dbReference type="Pfam" id="PF00248">
    <property type="entry name" value="Aldo_ket_red"/>
    <property type="match status" value="1"/>
</dbReference>
<dbReference type="Pfam" id="PF01042">
    <property type="entry name" value="Ribonuc_L-PSP"/>
    <property type="match status" value="1"/>
</dbReference>
<protein>
    <recommendedName>
        <fullName evidence="2">NADP-dependent oxidoreductase domain-containing protein</fullName>
    </recommendedName>
</protein>
<dbReference type="Proteomes" id="UP000070133">
    <property type="component" value="Unassembled WGS sequence"/>
</dbReference>
<keyword evidence="4" id="KW-1185">Reference proteome</keyword>